<evidence type="ECO:0000313" key="2">
    <source>
        <dbReference type="EnsemblMetazoa" id="BGLB011817-PB"/>
    </source>
</evidence>
<proteinExistence type="predicted"/>
<dbReference type="VEuPathDB" id="VectorBase:BGLAX_032655"/>
<feature type="compositionally biased region" description="Acidic residues" evidence="1">
    <location>
        <begin position="173"/>
        <end position="238"/>
    </location>
</feature>
<reference evidence="2" key="1">
    <citation type="submission" date="2020-05" db="UniProtKB">
        <authorList>
            <consortium name="EnsemblMetazoa"/>
        </authorList>
    </citation>
    <scope>IDENTIFICATION</scope>
    <source>
        <strain evidence="2">BB02</strain>
    </source>
</reference>
<accession>A0A2C9K1U9</accession>
<dbReference type="EnsemblMetazoa" id="BGLB011817-RB">
    <property type="protein sequence ID" value="BGLB011817-PB"/>
    <property type="gene ID" value="BGLB011817"/>
</dbReference>
<organism evidence="2 3">
    <name type="scientific">Biomphalaria glabrata</name>
    <name type="common">Bloodfluke planorb</name>
    <name type="synonym">Freshwater snail</name>
    <dbReference type="NCBI Taxonomy" id="6526"/>
    <lineage>
        <taxon>Eukaryota</taxon>
        <taxon>Metazoa</taxon>
        <taxon>Spiralia</taxon>
        <taxon>Lophotrochozoa</taxon>
        <taxon>Mollusca</taxon>
        <taxon>Gastropoda</taxon>
        <taxon>Heterobranchia</taxon>
        <taxon>Euthyneura</taxon>
        <taxon>Panpulmonata</taxon>
        <taxon>Hygrophila</taxon>
        <taxon>Lymnaeoidea</taxon>
        <taxon>Planorbidae</taxon>
        <taxon>Biomphalaria</taxon>
    </lineage>
</organism>
<evidence type="ECO:0000256" key="1">
    <source>
        <dbReference type="SAM" id="MobiDB-lite"/>
    </source>
</evidence>
<dbReference type="AlphaFoldDB" id="A0A2C9K1U9"/>
<sequence>MEDQDTRWASKDWGKDIKTQYWSIKESKLHLKDLDIGRSPKFKLLVRLKLLPKDMKKKRIQKFLTSLLKAVAYEECLFLELDNDVVKHIGNVVKSMKKKVTGIVRTDDIDEYIKASKQNNDSLKSAYASFEHLILTGTDSIDIGIDIDVNEKIYICEVVLNSKEEDKNLLTNEDGDEDGCENDDDNDEENNNSCENDEDENMFEDFYYSDDEDDDDDDEDEDNDENEDDFDKNDDSDSDCSQQTVMSKETTNTKKCARIFIEQDQGPTPGNKYLSLKDAYKVNTLRQYIYEETIKQYKLLRNEINAFYLSLSLKHVDENLTSGKGKKLNWKADDLKEVLKVVLNDFKTEFLEQLLDHYKPHSTVIKVMQEVIAEDVVETKDEDEEDEESFLDSLDS</sequence>
<name>A0A2C9K1U9_BIOGL</name>
<dbReference type="KEGG" id="bgt:106078260"/>
<dbReference type="Proteomes" id="UP000076420">
    <property type="component" value="Unassembled WGS sequence"/>
</dbReference>
<feature type="region of interest" description="Disordered" evidence="1">
    <location>
        <begin position="167"/>
        <end position="247"/>
    </location>
</feature>
<gene>
    <name evidence="2" type="primary">106078260</name>
</gene>
<dbReference type="VEuPathDB" id="VectorBase:BGLAX_048260"/>
<dbReference type="VEuPathDB" id="VectorBase:BGLB011817"/>
<evidence type="ECO:0000313" key="3">
    <source>
        <dbReference type="Proteomes" id="UP000076420"/>
    </source>
</evidence>
<protein>
    <submittedName>
        <fullName evidence="2">Uncharacterized protein</fullName>
    </submittedName>
</protein>